<name>A0A1F7X6W2_9BACT</name>
<gene>
    <name evidence="1" type="ORF">A2Z67_02030</name>
</gene>
<proteinExistence type="predicted"/>
<dbReference type="Proteomes" id="UP000176939">
    <property type="component" value="Unassembled WGS sequence"/>
</dbReference>
<reference evidence="1 2" key="1">
    <citation type="journal article" date="2016" name="Nat. Commun.">
        <title>Thousands of microbial genomes shed light on interconnected biogeochemical processes in an aquifer system.</title>
        <authorList>
            <person name="Anantharaman K."/>
            <person name="Brown C.T."/>
            <person name="Hug L.A."/>
            <person name="Sharon I."/>
            <person name="Castelle C.J."/>
            <person name="Probst A.J."/>
            <person name="Thomas B.C."/>
            <person name="Singh A."/>
            <person name="Wilkins M.J."/>
            <person name="Karaoz U."/>
            <person name="Brodie E.L."/>
            <person name="Williams K.H."/>
            <person name="Hubbard S.S."/>
            <person name="Banfield J.F."/>
        </authorList>
    </citation>
    <scope>NUCLEOTIDE SEQUENCE [LARGE SCALE GENOMIC DNA]</scope>
</reference>
<comment type="caution">
    <text evidence="1">The sequence shown here is derived from an EMBL/GenBank/DDBJ whole genome shotgun (WGS) entry which is preliminary data.</text>
</comment>
<protein>
    <submittedName>
        <fullName evidence="1">Uncharacterized protein</fullName>
    </submittedName>
</protein>
<evidence type="ECO:0000313" key="2">
    <source>
        <dbReference type="Proteomes" id="UP000176939"/>
    </source>
</evidence>
<organism evidence="1 2">
    <name type="scientific">Candidatus Woesebacteria bacterium RBG_13_36_22</name>
    <dbReference type="NCBI Taxonomy" id="1802478"/>
    <lineage>
        <taxon>Bacteria</taxon>
        <taxon>Candidatus Woeseibacteriota</taxon>
    </lineage>
</organism>
<dbReference type="AlphaFoldDB" id="A0A1F7X6W2"/>
<sequence length="75" mass="8791">MLKSSHVILRSWDRQDGTQLLASNIQLGPNSTFFQDKTIPFEFHIKMPSPRYYPIILERDEKGRIVTSKFPQIDI</sequence>
<dbReference type="EMBL" id="MGFQ01000016">
    <property type="protein sequence ID" value="OGM10035.1"/>
    <property type="molecule type" value="Genomic_DNA"/>
</dbReference>
<accession>A0A1F7X6W2</accession>
<evidence type="ECO:0000313" key="1">
    <source>
        <dbReference type="EMBL" id="OGM10035.1"/>
    </source>
</evidence>